<dbReference type="GO" id="GO:0006109">
    <property type="term" value="P:regulation of carbohydrate metabolic process"/>
    <property type="evidence" value="ECO:0007669"/>
    <property type="project" value="InterPro"/>
</dbReference>
<sequence length="85" mass="9653">MVVVYRFICLSLLMDDFQVTVGWIRFNKVQLVVSGVGEMLPVEQILYMNETIKVSPDIEIVVVQIRDEKVRLGITAPPGTDFARL</sequence>
<dbReference type="AlphaFoldDB" id="A0A3D3R9G8"/>
<evidence type="ECO:0008006" key="3">
    <source>
        <dbReference type="Google" id="ProtNLM"/>
    </source>
</evidence>
<dbReference type="EMBL" id="DQAY01000104">
    <property type="protein sequence ID" value="HCO24667.1"/>
    <property type="molecule type" value="Genomic_DNA"/>
</dbReference>
<evidence type="ECO:0000313" key="1">
    <source>
        <dbReference type="EMBL" id="HCO24667.1"/>
    </source>
</evidence>
<dbReference type="Proteomes" id="UP000263642">
    <property type="component" value="Unassembled WGS sequence"/>
</dbReference>
<organism evidence="1 2">
    <name type="scientific">Gimesia maris</name>
    <dbReference type="NCBI Taxonomy" id="122"/>
    <lineage>
        <taxon>Bacteria</taxon>
        <taxon>Pseudomonadati</taxon>
        <taxon>Planctomycetota</taxon>
        <taxon>Planctomycetia</taxon>
        <taxon>Planctomycetales</taxon>
        <taxon>Planctomycetaceae</taxon>
        <taxon>Gimesia</taxon>
    </lineage>
</organism>
<dbReference type="InterPro" id="IPR036107">
    <property type="entry name" value="CsrA_sf"/>
</dbReference>
<comment type="caution">
    <text evidence="1">The sequence shown here is derived from an EMBL/GenBank/DDBJ whole genome shotgun (WGS) entry which is preliminary data.</text>
</comment>
<evidence type="ECO:0000313" key="2">
    <source>
        <dbReference type="Proteomes" id="UP000263642"/>
    </source>
</evidence>
<gene>
    <name evidence="1" type="ORF">DIT97_17160</name>
</gene>
<reference evidence="1 2" key="1">
    <citation type="journal article" date="2018" name="Nat. Biotechnol.">
        <title>A standardized bacterial taxonomy based on genome phylogeny substantially revises the tree of life.</title>
        <authorList>
            <person name="Parks D.H."/>
            <person name="Chuvochina M."/>
            <person name="Waite D.W."/>
            <person name="Rinke C."/>
            <person name="Skarshewski A."/>
            <person name="Chaumeil P.A."/>
            <person name="Hugenholtz P."/>
        </authorList>
    </citation>
    <scope>NUCLEOTIDE SEQUENCE [LARGE SCALE GENOMIC DNA]</scope>
    <source>
        <strain evidence="1">UBA9375</strain>
    </source>
</reference>
<proteinExistence type="predicted"/>
<dbReference type="GO" id="GO:0006402">
    <property type="term" value="P:mRNA catabolic process"/>
    <property type="evidence" value="ECO:0007669"/>
    <property type="project" value="InterPro"/>
</dbReference>
<dbReference type="Pfam" id="PF02599">
    <property type="entry name" value="CsrA"/>
    <property type="match status" value="1"/>
</dbReference>
<name>A0A3D3R9G8_9PLAN</name>
<protein>
    <recommendedName>
        <fullName evidence="3">Carbon storage regulator</fullName>
    </recommendedName>
</protein>
<dbReference type="Gene3D" id="2.60.40.4380">
    <property type="entry name" value="Translational regulator CsrA"/>
    <property type="match status" value="1"/>
</dbReference>
<dbReference type="SUPFAM" id="SSF117130">
    <property type="entry name" value="CsrA-like"/>
    <property type="match status" value="1"/>
</dbReference>
<dbReference type="GO" id="GO:0003723">
    <property type="term" value="F:RNA binding"/>
    <property type="evidence" value="ECO:0007669"/>
    <property type="project" value="InterPro"/>
</dbReference>
<dbReference type="InterPro" id="IPR003751">
    <property type="entry name" value="CsrA"/>
</dbReference>
<accession>A0A3D3R9G8</accession>